<organism evidence="1 2">
    <name type="scientific">Pseudomonas turukhanskensis</name>
    <dbReference type="NCBI Taxonomy" id="1806536"/>
    <lineage>
        <taxon>Bacteria</taxon>
        <taxon>Pseudomonadati</taxon>
        <taxon>Pseudomonadota</taxon>
        <taxon>Gammaproteobacteria</taxon>
        <taxon>Pseudomonadales</taxon>
        <taxon>Pseudomonadaceae</taxon>
        <taxon>Pseudomonas</taxon>
    </lineage>
</organism>
<dbReference type="AlphaFoldDB" id="A0A9W6K3Z8"/>
<dbReference type="Proteomes" id="UP001143328">
    <property type="component" value="Unassembled WGS sequence"/>
</dbReference>
<evidence type="ECO:0008006" key="3">
    <source>
        <dbReference type="Google" id="ProtNLM"/>
    </source>
</evidence>
<reference evidence="1" key="2">
    <citation type="submission" date="2023-01" db="EMBL/GenBank/DDBJ databases">
        <authorList>
            <person name="Sun Q."/>
            <person name="Evtushenko L."/>
        </authorList>
    </citation>
    <scope>NUCLEOTIDE SEQUENCE</scope>
    <source>
        <strain evidence="1">VKM B-2935</strain>
    </source>
</reference>
<comment type="caution">
    <text evidence="1">The sequence shown here is derived from an EMBL/GenBank/DDBJ whole genome shotgun (WGS) entry which is preliminary data.</text>
</comment>
<accession>A0A9W6K3Z8</accession>
<evidence type="ECO:0000313" key="1">
    <source>
        <dbReference type="EMBL" id="GLK87816.1"/>
    </source>
</evidence>
<name>A0A9W6K3Z8_9PSED</name>
<gene>
    <name evidence="1" type="ORF">GCM10017655_08780</name>
</gene>
<evidence type="ECO:0000313" key="2">
    <source>
        <dbReference type="Proteomes" id="UP001143328"/>
    </source>
</evidence>
<dbReference type="Pfam" id="PF12021">
    <property type="entry name" value="DUF3509"/>
    <property type="match status" value="1"/>
</dbReference>
<reference evidence="1" key="1">
    <citation type="journal article" date="2014" name="Int. J. Syst. Evol. Microbiol.">
        <title>Complete genome sequence of Corynebacterium casei LMG S-19264T (=DSM 44701T), isolated from a smear-ripened cheese.</title>
        <authorList>
            <consortium name="US DOE Joint Genome Institute (JGI-PGF)"/>
            <person name="Walter F."/>
            <person name="Albersmeier A."/>
            <person name="Kalinowski J."/>
            <person name="Ruckert C."/>
        </authorList>
    </citation>
    <scope>NUCLEOTIDE SEQUENCE</scope>
    <source>
        <strain evidence="1">VKM B-2935</strain>
    </source>
</reference>
<protein>
    <recommendedName>
        <fullName evidence="3">DUF3509 domain-containing protein</fullName>
    </recommendedName>
</protein>
<sequence length="74" mass="8654">MHNPFQLLTEAFHPQYRVNLSIERLDGSIMLTLSEEQNVVAKRLISPAQRNDETRMRNVIRSLQQRIELEHAAV</sequence>
<dbReference type="EMBL" id="BSFN01000002">
    <property type="protein sequence ID" value="GLK87816.1"/>
    <property type="molecule type" value="Genomic_DNA"/>
</dbReference>
<proteinExistence type="predicted"/>
<keyword evidence="2" id="KW-1185">Reference proteome</keyword>
<dbReference type="InterPro" id="IPR021898">
    <property type="entry name" value="DUF3509"/>
</dbReference>